<gene>
    <name evidence="1" type="ORF">CO661_11975</name>
</gene>
<evidence type="ECO:0000313" key="2">
    <source>
        <dbReference type="Proteomes" id="UP000220353"/>
    </source>
</evidence>
<organism evidence="1 2">
    <name type="scientific">Rhizobium fredii</name>
    <name type="common">Sinorhizobium fredii</name>
    <dbReference type="NCBI Taxonomy" id="380"/>
    <lineage>
        <taxon>Bacteria</taxon>
        <taxon>Pseudomonadati</taxon>
        <taxon>Pseudomonadota</taxon>
        <taxon>Alphaproteobacteria</taxon>
        <taxon>Hyphomicrobiales</taxon>
        <taxon>Rhizobiaceae</taxon>
        <taxon>Sinorhizobium/Ensifer group</taxon>
        <taxon>Sinorhizobium</taxon>
    </lineage>
</organism>
<dbReference type="Proteomes" id="UP000220353">
    <property type="component" value="Unassembled WGS sequence"/>
</dbReference>
<dbReference type="AlphaFoldDB" id="A0A2A6LY24"/>
<protein>
    <submittedName>
        <fullName evidence="1">Uncharacterized protein</fullName>
    </submittedName>
</protein>
<accession>A0A2A6LY24</accession>
<proteinExistence type="predicted"/>
<name>A0A2A6LY24_RHIFR</name>
<evidence type="ECO:0000313" key="1">
    <source>
        <dbReference type="EMBL" id="PDT47454.1"/>
    </source>
</evidence>
<comment type="caution">
    <text evidence="1">The sequence shown here is derived from an EMBL/GenBank/DDBJ whole genome shotgun (WGS) entry which is preliminary data.</text>
</comment>
<reference evidence="1 2" key="1">
    <citation type="submission" date="2017-09" db="EMBL/GenBank/DDBJ databases">
        <title>Comparative genomics of rhizobia isolated from Phaseolus vulgaris in China.</title>
        <authorList>
            <person name="Tong W."/>
        </authorList>
    </citation>
    <scope>NUCLEOTIDE SEQUENCE [LARGE SCALE GENOMIC DNA]</scope>
    <source>
        <strain evidence="1 2">PCH1</strain>
    </source>
</reference>
<dbReference type="EMBL" id="NWTC01000008">
    <property type="protein sequence ID" value="PDT47454.1"/>
    <property type="molecule type" value="Genomic_DNA"/>
</dbReference>
<sequence length="59" mass="6968">MKTILTFEGQDIESMSREELIGVVKFMAAENDKTQREVTRLHRNQTETFRRLADMRTAH</sequence>
<dbReference type="RefSeq" id="WP_042777813.1">
    <property type="nucleotide sequence ID" value="NZ_NWTC01000008.1"/>
</dbReference>